<dbReference type="eggNOG" id="COG0457">
    <property type="taxonomic scope" value="Bacteria"/>
</dbReference>
<gene>
    <name evidence="1" type="ORF">SAMN04487992_103363</name>
</gene>
<sequence>MKRKFLLTYGIIGIFMISNLSIAQKQIDSVEENAELFLEEYSDDFQEKFFEGLKQKGIENYDKAIHLFLDCKNIDPKAEAVDHELAQVFRETKQLDFAQEHAINALNSDPENYWYLQNLVRILQLRSDGISSVESQIPYDNLALKKNLALVYYQMETYNSALTILNSLKASKFTENLYSKIKAGIKVQEENSETYSYSTTVSNNTRNTESGSIEHYKNYISNLIRSKNYIILDTISKEALQNYPAQPYFYYARGLALNHKKRYREAIAVLEESLDYMLDDISLSNKINKELSVAYNGINNTVKANMYLRKIKPGF</sequence>
<dbReference type="Proteomes" id="UP000182114">
    <property type="component" value="Unassembled WGS sequence"/>
</dbReference>
<evidence type="ECO:0008006" key="3">
    <source>
        <dbReference type="Google" id="ProtNLM"/>
    </source>
</evidence>
<dbReference type="RefSeq" id="WP_074537904.1">
    <property type="nucleotide sequence ID" value="NZ_FNBD01000003.1"/>
</dbReference>
<proteinExistence type="predicted"/>
<dbReference type="InterPro" id="IPR011990">
    <property type="entry name" value="TPR-like_helical_dom_sf"/>
</dbReference>
<protein>
    <recommendedName>
        <fullName evidence="3">Tetratricopeptide repeat-containing protein</fullName>
    </recommendedName>
</protein>
<accession>A0A1G7FMD2</accession>
<dbReference type="EMBL" id="FNBD01000003">
    <property type="protein sequence ID" value="SDE77030.1"/>
    <property type="molecule type" value="Genomic_DNA"/>
</dbReference>
<dbReference type="AlphaFoldDB" id="A0A1G7FMD2"/>
<name>A0A1G7FMD2_9FLAO</name>
<reference evidence="2" key="1">
    <citation type="submission" date="2016-10" db="EMBL/GenBank/DDBJ databases">
        <authorList>
            <person name="Varghese N."/>
            <person name="Submissions S."/>
        </authorList>
    </citation>
    <scope>NUCLEOTIDE SEQUENCE [LARGE SCALE GENOMIC DNA]</scope>
    <source>
        <strain evidence="2">DSM 24729</strain>
    </source>
</reference>
<dbReference type="Gene3D" id="1.25.40.10">
    <property type="entry name" value="Tetratricopeptide repeat domain"/>
    <property type="match status" value="2"/>
</dbReference>
<evidence type="ECO:0000313" key="1">
    <source>
        <dbReference type="EMBL" id="SDE77030.1"/>
    </source>
</evidence>
<keyword evidence="2" id="KW-1185">Reference proteome</keyword>
<dbReference type="SUPFAM" id="SSF48452">
    <property type="entry name" value="TPR-like"/>
    <property type="match status" value="1"/>
</dbReference>
<organism evidence="1 2">
    <name type="scientific">Cellulophaga baltica</name>
    <dbReference type="NCBI Taxonomy" id="76594"/>
    <lineage>
        <taxon>Bacteria</taxon>
        <taxon>Pseudomonadati</taxon>
        <taxon>Bacteroidota</taxon>
        <taxon>Flavobacteriia</taxon>
        <taxon>Flavobacteriales</taxon>
        <taxon>Flavobacteriaceae</taxon>
        <taxon>Cellulophaga</taxon>
    </lineage>
</organism>
<evidence type="ECO:0000313" key="2">
    <source>
        <dbReference type="Proteomes" id="UP000182114"/>
    </source>
</evidence>